<organism evidence="2 3">
    <name type="scientific">Natrinema zhouii</name>
    <dbReference type="NCBI Taxonomy" id="1710539"/>
    <lineage>
        <taxon>Archaea</taxon>
        <taxon>Methanobacteriati</taxon>
        <taxon>Methanobacteriota</taxon>
        <taxon>Stenosarchaea group</taxon>
        <taxon>Halobacteria</taxon>
        <taxon>Halobacteriales</taxon>
        <taxon>Natrialbaceae</taxon>
        <taxon>Natrinema</taxon>
    </lineage>
</organism>
<dbReference type="KEGG" id="nay:HYG81_07695"/>
<dbReference type="InterPro" id="IPR052514">
    <property type="entry name" value="SAM-dependent_MTase"/>
</dbReference>
<dbReference type="NCBIfam" id="TIGR01444">
    <property type="entry name" value="fkbM_fam"/>
    <property type="match status" value="1"/>
</dbReference>
<keyword evidence="2" id="KW-0489">Methyltransferase</keyword>
<evidence type="ECO:0000313" key="2">
    <source>
        <dbReference type="EMBL" id="QLK27472.1"/>
    </source>
</evidence>
<dbReference type="Pfam" id="PF05050">
    <property type="entry name" value="Methyltransf_21"/>
    <property type="match status" value="1"/>
</dbReference>
<dbReference type="GO" id="GO:0032259">
    <property type="term" value="P:methylation"/>
    <property type="evidence" value="ECO:0007669"/>
    <property type="project" value="UniProtKB-KW"/>
</dbReference>
<dbReference type="SUPFAM" id="SSF53335">
    <property type="entry name" value="S-adenosyl-L-methionine-dependent methyltransferases"/>
    <property type="match status" value="1"/>
</dbReference>
<evidence type="ECO:0000259" key="1">
    <source>
        <dbReference type="Pfam" id="PF05050"/>
    </source>
</evidence>
<accession>A0A7D6CQ93</accession>
<sequence>MSLFKRGYKVAKEDGLMSFLSESLDYLYWECKEKRWRISSSAKISIQGVEAEFGTSGRAPSSLRVFEKGEREMLSDVLKEISIDDVFWDIGANIGYYSCFIGQQAKVAAFEPSPIAAEHCRDNLSRNDIEASVYEYALSDSRETITLHPGRIARAENEPVEVEKKRGDKIAEDLSLPTVVKIDVEGAEVEVINGMEDILSSDKCRLLYCEVHTEKKEDRKAVSDYGENLETFNNKINELGFEVEILSRRGNEVHIKGKKN</sequence>
<dbReference type="Gene3D" id="3.40.50.150">
    <property type="entry name" value="Vaccinia Virus protein VP39"/>
    <property type="match status" value="1"/>
</dbReference>
<name>A0A7D6CQ93_9EURY</name>
<dbReference type="GO" id="GO:0008168">
    <property type="term" value="F:methyltransferase activity"/>
    <property type="evidence" value="ECO:0007669"/>
    <property type="project" value="UniProtKB-KW"/>
</dbReference>
<dbReference type="GeneID" id="56143078"/>
<gene>
    <name evidence="2" type="ORF">HYG81_07695</name>
</gene>
<protein>
    <submittedName>
        <fullName evidence="2">FkbM family methyltransferase</fullName>
    </submittedName>
</protein>
<dbReference type="InterPro" id="IPR006342">
    <property type="entry name" value="FkbM_mtfrase"/>
</dbReference>
<dbReference type="PANTHER" id="PTHR34203">
    <property type="entry name" value="METHYLTRANSFERASE, FKBM FAMILY PROTEIN"/>
    <property type="match status" value="1"/>
</dbReference>
<dbReference type="OrthoDB" id="275825at2157"/>
<keyword evidence="2" id="KW-0808">Transferase</keyword>
<reference evidence="2 3" key="1">
    <citation type="submission" date="2020-07" db="EMBL/GenBank/DDBJ databases">
        <title>Natrinema (YPL30) sp. nov. and Haloterrigena xxxxxx (YPL8) sp. nov., isolated from a salt mine.</title>
        <authorList>
            <person name="Cui H."/>
        </authorList>
    </citation>
    <scope>NUCLEOTIDE SEQUENCE [LARGE SCALE GENOMIC DNA]</scope>
    <source>
        <strain evidence="2 3">YPL13</strain>
    </source>
</reference>
<dbReference type="InterPro" id="IPR029063">
    <property type="entry name" value="SAM-dependent_MTases_sf"/>
</dbReference>
<dbReference type="AlphaFoldDB" id="A0A7D6CQ93"/>
<feature type="domain" description="Methyltransferase FkbM" evidence="1">
    <location>
        <begin position="89"/>
        <end position="241"/>
    </location>
</feature>
<evidence type="ECO:0000313" key="3">
    <source>
        <dbReference type="Proteomes" id="UP000510869"/>
    </source>
</evidence>
<dbReference type="PANTHER" id="PTHR34203:SF15">
    <property type="entry name" value="SLL1173 PROTEIN"/>
    <property type="match status" value="1"/>
</dbReference>
<proteinExistence type="predicted"/>
<dbReference type="Proteomes" id="UP000510869">
    <property type="component" value="Chromosome"/>
</dbReference>
<dbReference type="EMBL" id="CP059154">
    <property type="protein sequence ID" value="QLK27472.1"/>
    <property type="molecule type" value="Genomic_DNA"/>
</dbReference>
<keyword evidence="3" id="KW-1185">Reference proteome</keyword>
<dbReference type="RefSeq" id="WP_180842633.1">
    <property type="nucleotide sequence ID" value="NZ_CP059154.1"/>
</dbReference>